<name>A0A094WM24_ALKAL</name>
<feature type="transmembrane region" description="Helical" evidence="1">
    <location>
        <begin position="46"/>
        <end position="68"/>
    </location>
</feature>
<dbReference type="AlphaFoldDB" id="A0A094WM24"/>
<evidence type="ECO:0000256" key="1">
    <source>
        <dbReference type="SAM" id="Phobius"/>
    </source>
</evidence>
<feature type="transmembrane region" description="Helical" evidence="1">
    <location>
        <begin position="74"/>
        <end position="91"/>
    </location>
</feature>
<keyword evidence="4" id="KW-1185">Reference proteome</keyword>
<dbReference type="OrthoDB" id="1726013at2"/>
<evidence type="ECO:0000313" key="4">
    <source>
        <dbReference type="Proteomes" id="UP000002754"/>
    </source>
</evidence>
<gene>
    <name evidence="3" type="ORF">AJ85_03565</name>
    <name evidence="2" type="ORF">BALCAV_0207730</name>
</gene>
<dbReference type="InterPro" id="IPR020390">
    <property type="entry name" value="Uncharacterised_YqhV"/>
</dbReference>
<dbReference type="Proteomes" id="UP000002754">
    <property type="component" value="Unassembled WGS sequence"/>
</dbReference>
<dbReference type="Proteomes" id="UP000297014">
    <property type="component" value="Unassembled WGS sequence"/>
</dbReference>
<evidence type="ECO:0000313" key="5">
    <source>
        <dbReference type="Proteomes" id="UP000297014"/>
    </source>
</evidence>
<keyword evidence="1" id="KW-0812">Transmembrane</keyword>
<reference evidence="3 5" key="2">
    <citation type="submission" date="2014-01" db="EMBL/GenBank/DDBJ databases">
        <title>Draft genome sequencing of Bacillus alcalophilus CGMCC 1.3604.</title>
        <authorList>
            <person name="Yang J."/>
            <person name="Diao L."/>
            <person name="Yang S."/>
        </authorList>
    </citation>
    <scope>NUCLEOTIDE SEQUENCE [LARGE SCALE GENOMIC DNA]</scope>
    <source>
        <strain evidence="3 5">CGMCC 1.3604</strain>
    </source>
</reference>
<dbReference type="RefSeq" id="WP_003321388.1">
    <property type="nucleotide sequence ID" value="NZ_ALPT02000019.1"/>
</dbReference>
<keyword evidence="1" id="KW-0472">Membrane</keyword>
<feature type="transmembrane region" description="Helical" evidence="1">
    <location>
        <begin position="12"/>
        <end position="34"/>
    </location>
</feature>
<dbReference type="eggNOG" id="ENOG5032Z8B">
    <property type="taxonomic scope" value="Bacteria"/>
</dbReference>
<dbReference type="EMBL" id="JALP01000389">
    <property type="protein sequence ID" value="THG88407.1"/>
    <property type="molecule type" value="Genomic_DNA"/>
</dbReference>
<comment type="caution">
    <text evidence="2">The sequence shown here is derived from an EMBL/GenBank/DDBJ whole genome shotgun (WGS) entry which is preliminary data.</text>
</comment>
<dbReference type="Pfam" id="PF10942">
    <property type="entry name" value="DUF2619"/>
    <property type="match status" value="1"/>
</dbReference>
<sequence>MKSWFVSIELALIIMVGFRVLSGLIEISAAMLMLKLNSIEKAIGVNAVLAIIGPTIFILSVVVGLVGMSDKLSFSKFLFIGAGVMLILIGIRK</sequence>
<proteinExistence type="predicted"/>
<evidence type="ECO:0000313" key="2">
    <source>
        <dbReference type="EMBL" id="KGA97911.1"/>
    </source>
</evidence>
<evidence type="ECO:0000313" key="3">
    <source>
        <dbReference type="EMBL" id="THG88407.1"/>
    </source>
</evidence>
<protein>
    <submittedName>
        <fullName evidence="2">Membrane protein</fullName>
    </submittedName>
</protein>
<organism evidence="2 4">
    <name type="scientific">Alkalihalobacillus alcalophilus ATCC 27647 = CGMCC 1.3604</name>
    <dbReference type="NCBI Taxonomy" id="1218173"/>
    <lineage>
        <taxon>Bacteria</taxon>
        <taxon>Bacillati</taxon>
        <taxon>Bacillota</taxon>
        <taxon>Bacilli</taxon>
        <taxon>Bacillales</taxon>
        <taxon>Bacillaceae</taxon>
        <taxon>Alkalihalobacillus</taxon>
    </lineage>
</organism>
<accession>A0A094WM24</accession>
<reference evidence="2 4" key="1">
    <citation type="journal article" date="2014" name="Genome Announc.">
        <title>Draft Genome Sequence of Bacillus alcalophilus AV1934, a Classic Alkaliphile Isolated from Human Feces in 1934.</title>
        <authorList>
            <person name="Attie O."/>
            <person name="Jayaprakash A."/>
            <person name="Shah H."/>
            <person name="Paulsen I.T."/>
            <person name="Morino M."/>
            <person name="Takahashi Y."/>
            <person name="Narumi I."/>
            <person name="Sachidanandam R."/>
            <person name="Satoh K."/>
            <person name="Ito M."/>
            <person name="Krulwich T.A."/>
        </authorList>
    </citation>
    <scope>NUCLEOTIDE SEQUENCE [LARGE SCALE GENOMIC DNA]</scope>
    <source>
        <strain evidence="2 4">AV1934</strain>
    </source>
</reference>
<dbReference type="STRING" id="1218173.BALCAV_0207730"/>
<dbReference type="EMBL" id="ALPT02000019">
    <property type="protein sequence ID" value="KGA97911.1"/>
    <property type="molecule type" value="Genomic_DNA"/>
</dbReference>
<keyword evidence="1" id="KW-1133">Transmembrane helix</keyword>